<keyword evidence="11" id="KW-1185">Reference proteome</keyword>
<evidence type="ECO:0000313" key="11">
    <source>
        <dbReference type="Proteomes" id="UP000199086"/>
    </source>
</evidence>
<feature type="transmembrane region" description="Helical" evidence="8">
    <location>
        <begin position="6"/>
        <end position="31"/>
    </location>
</feature>
<feature type="transmembrane region" description="Helical" evidence="8">
    <location>
        <begin position="485"/>
        <end position="510"/>
    </location>
</feature>
<dbReference type="EMBL" id="FMYF01000002">
    <property type="protein sequence ID" value="SDB80520.1"/>
    <property type="molecule type" value="Genomic_DNA"/>
</dbReference>
<dbReference type="InterPro" id="IPR001750">
    <property type="entry name" value="ND/Mrp_TM"/>
</dbReference>
<gene>
    <name evidence="10" type="ORF">GA0111570_102310</name>
</gene>
<feature type="transmembrane region" description="Helical" evidence="8">
    <location>
        <begin position="43"/>
        <end position="69"/>
    </location>
</feature>
<dbReference type="GO" id="GO:0005886">
    <property type="term" value="C:plasma membrane"/>
    <property type="evidence" value="ECO:0007669"/>
    <property type="project" value="UniProtKB-SubCell"/>
</dbReference>
<feature type="transmembrane region" description="Helical" evidence="8">
    <location>
        <begin position="530"/>
        <end position="555"/>
    </location>
</feature>
<evidence type="ECO:0000256" key="8">
    <source>
        <dbReference type="SAM" id="Phobius"/>
    </source>
</evidence>
<protein>
    <submittedName>
        <fullName evidence="10">Formate hydrogenlyase subunit 3/Multisubunit Na+/H+ antiporter, MnhD subunit</fullName>
    </submittedName>
</protein>
<organism evidence="10 11">
    <name type="scientific">Raineyella antarctica</name>
    <dbReference type="NCBI Taxonomy" id="1577474"/>
    <lineage>
        <taxon>Bacteria</taxon>
        <taxon>Bacillati</taxon>
        <taxon>Actinomycetota</taxon>
        <taxon>Actinomycetes</taxon>
        <taxon>Propionibacteriales</taxon>
        <taxon>Propionibacteriaceae</taxon>
        <taxon>Raineyella</taxon>
    </lineage>
</organism>
<evidence type="ECO:0000256" key="2">
    <source>
        <dbReference type="ARBA" id="ARBA00022475"/>
    </source>
</evidence>
<feature type="domain" description="NADH:quinone oxidoreductase/Mrp antiporter transmembrane" evidence="9">
    <location>
        <begin position="138"/>
        <end position="426"/>
    </location>
</feature>
<feature type="transmembrane region" description="Helical" evidence="8">
    <location>
        <begin position="89"/>
        <end position="109"/>
    </location>
</feature>
<dbReference type="PANTHER" id="PTHR42682">
    <property type="entry name" value="HYDROGENASE-4 COMPONENT F"/>
    <property type="match status" value="1"/>
</dbReference>
<dbReference type="InterPro" id="IPR052175">
    <property type="entry name" value="ComplexI-like_HydComp"/>
</dbReference>
<evidence type="ECO:0000259" key="9">
    <source>
        <dbReference type="Pfam" id="PF00361"/>
    </source>
</evidence>
<feature type="transmembrane region" description="Helical" evidence="8">
    <location>
        <begin position="121"/>
        <end position="139"/>
    </location>
</feature>
<evidence type="ECO:0000256" key="1">
    <source>
        <dbReference type="ARBA" id="ARBA00004651"/>
    </source>
</evidence>
<evidence type="ECO:0000256" key="6">
    <source>
        <dbReference type="ARBA" id="ARBA00023136"/>
    </source>
</evidence>
<dbReference type="STRING" id="1577474.GA0111570_102310"/>
<evidence type="ECO:0000256" key="3">
    <source>
        <dbReference type="ARBA" id="ARBA00022692"/>
    </source>
</evidence>
<comment type="subcellular location">
    <subcellularLocation>
        <location evidence="1">Cell membrane</location>
        <topology evidence="1">Multi-pass membrane protein</topology>
    </subcellularLocation>
    <subcellularLocation>
        <location evidence="7">Membrane</location>
        <topology evidence="7">Multi-pass membrane protein</topology>
    </subcellularLocation>
</comment>
<feature type="transmembrane region" description="Helical" evidence="8">
    <location>
        <begin position="218"/>
        <end position="240"/>
    </location>
</feature>
<evidence type="ECO:0000313" key="10">
    <source>
        <dbReference type="EMBL" id="SDB80520.1"/>
    </source>
</evidence>
<feature type="transmembrane region" description="Helical" evidence="8">
    <location>
        <begin position="344"/>
        <end position="370"/>
    </location>
</feature>
<keyword evidence="3 7" id="KW-0812">Transmembrane</keyword>
<keyword evidence="6 8" id="KW-0472">Membrane</keyword>
<feature type="transmembrane region" description="Helical" evidence="8">
    <location>
        <begin position="390"/>
        <end position="411"/>
    </location>
</feature>
<dbReference type="GO" id="GO:0016491">
    <property type="term" value="F:oxidoreductase activity"/>
    <property type="evidence" value="ECO:0007669"/>
    <property type="project" value="UniProtKB-KW"/>
</dbReference>
<dbReference type="GO" id="GO:0016829">
    <property type="term" value="F:lyase activity"/>
    <property type="evidence" value="ECO:0007669"/>
    <property type="project" value="UniProtKB-KW"/>
</dbReference>
<proteinExistence type="predicted"/>
<feature type="transmembrane region" description="Helical" evidence="8">
    <location>
        <begin position="281"/>
        <end position="299"/>
    </location>
</feature>
<dbReference type="PANTHER" id="PTHR42682:SF3">
    <property type="entry name" value="FORMATE HYDROGENLYASE SUBUNIT 3-RELATED"/>
    <property type="match status" value="1"/>
</dbReference>
<dbReference type="OrthoDB" id="9768329at2"/>
<evidence type="ECO:0000256" key="7">
    <source>
        <dbReference type="RuleBase" id="RU000320"/>
    </source>
</evidence>
<evidence type="ECO:0000256" key="4">
    <source>
        <dbReference type="ARBA" id="ARBA00022989"/>
    </source>
</evidence>
<feature type="transmembrane region" description="Helical" evidence="8">
    <location>
        <begin position="431"/>
        <end position="464"/>
    </location>
</feature>
<keyword evidence="2" id="KW-1003">Cell membrane</keyword>
<keyword evidence="4 8" id="KW-1133">Transmembrane helix</keyword>
<accession>A0A1G6GEX1</accession>
<evidence type="ECO:0000256" key="5">
    <source>
        <dbReference type="ARBA" id="ARBA00023002"/>
    </source>
</evidence>
<dbReference type="Proteomes" id="UP000199086">
    <property type="component" value="Unassembled WGS sequence"/>
</dbReference>
<dbReference type="RefSeq" id="WP_092606624.1">
    <property type="nucleotide sequence ID" value="NZ_FMYF01000002.1"/>
</dbReference>
<feature type="transmembrane region" description="Helical" evidence="8">
    <location>
        <begin position="252"/>
        <end position="275"/>
    </location>
</feature>
<dbReference type="Pfam" id="PF00361">
    <property type="entry name" value="Proton_antipo_M"/>
    <property type="match status" value="1"/>
</dbReference>
<keyword evidence="5" id="KW-0560">Oxidoreductase</keyword>
<name>A0A1G6GEX1_9ACTN</name>
<feature type="transmembrane region" description="Helical" evidence="8">
    <location>
        <begin position="173"/>
        <end position="198"/>
    </location>
</feature>
<feature type="transmembrane region" description="Helical" evidence="8">
    <location>
        <begin position="659"/>
        <end position="676"/>
    </location>
</feature>
<sequence>MTPDRLAALVDVGLLAQALLGALAVLFAVVVPRRVRNAASGSALVAVGVAGAITGVAALLGAPAAGLRIPLALPLAGPMDPMLLAPDRLGAVFMAIAGMVVALSALFGIGYAHGAAASRTGWTAFAVFAVGLQFVPAAADAVTFLLAWELMAGGSTVLLLADHAVREPVRRATLWYAVMTHLSFLLLLTGFGILAAAAGGTSWATMAGAGLGGPVAGVAFVLLTAGFATKAGLVPVHVWLPRAHPEAPSHMSAAMSAAMVKMGVYGIMMVVLRLLPEGPRWWAVLLIALGAGSALYGILQASVQSDLKRLLAYSTTENVGLVVAAVGIGVLLRDSGQDGVAGVAFLAALLLAVSHAAFKTVLFLGAGSVLHATGERDLDLLGGLASRMPWTATAFGIGAMGAAALPVTSGFVAEWALLQALVHADARADRLVAVVMPVTMAVVALTVGLGLLTFVKALGIGFLARPRTRAAADAHEAGITMRAALAVGSLLVLALGLAPGPVSVALAGAVPAGGVSTVAGTGLVLDAVGVVLHPVGLTLLLLAILVPLVVVNVVLARRHPRRDVGLAWGSGGERTSPRMEYNATSYAEPLVRVFGSSLQATRSVEVVRHEQSPLLVSQVAFTQETVDVVEERIYLPAARRAERFGDLARTVQNGSIHRYVGFSFAALVVVLVVLALW</sequence>
<reference evidence="10 11" key="1">
    <citation type="submission" date="2016-06" db="EMBL/GenBank/DDBJ databases">
        <authorList>
            <person name="Olsen C.W."/>
            <person name="Carey S."/>
            <person name="Hinshaw L."/>
            <person name="Karasin A.I."/>
        </authorList>
    </citation>
    <scope>NUCLEOTIDE SEQUENCE [LARGE SCALE GENOMIC DNA]</scope>
    <source>
        <strain evidence="10 11">LZ-22</strain>
    </source>
</reference>
<feature type="transmembrane region" description="Helical" evidence="8">
    <location>
        <begin position="311"/>
        <end position="332"/>
    </location>
</feature>
<keyword evidence="10" id="KW-0456">Lyase</keyword>
<dbReference type="AlphaFoldDB" id="A0A1G6GEX1"/>